<dbReference type="GO" id="GO:0046656">
    <property type="term" value="P:folic acid biosynthetic process"/>
    <property type="evidence" value="ECO:0007669"/>
    <property type="project" value="UniProtKB-KW"/>
</dbReference>
<dbReference type="GO" id="GO:0004150">
    <property type="term" value="F:dihydroneopterin aldolase activity"/>
    <property type="evidence" value="ECO:0007669"/>
    <property type="project" value="UniProtKB-EC"/>
</dbReference>
<organism evidence="9 10">
    <name type="scientific">Pelomonas aquatica</name>
    <dbReference type="NCBI Taxonomy" id="431058"/>
    <lineage>
        <taxon>Bacteria</taxon>
        <taxon>Pseudomonadati</taxon>
        <taxon>Pseudomonadota</taxon>
        <taxon>Betaproteobacteria</taxon>
        <taxon>Burkholderiales</taxon>
        <taxon>Sphaerotilaceae</taxon>
        <taxon>Roseateles</taxon>
    </lineage>
</organism>
<keyword evidence="6" id="KW-0456">Lyase</keyword>
<dbReference type="PANTHER" id="PTHR42844:SF1">
    <property type="entry name" value="DIHYDRONEOPTERIN ALDOLASE 1-RELATED"/>
    <property type="match status" value="1"/>
</dbReference>
<dbReference type="AlphaFoldDB" id="A0A9X4R716"/>
<proteinExistence type="inferred from homology"/>
<dbReference type="Proteomes" id="UP001152766">
    <property type="component" value="Unassembled WGS sequence"/>
</dbReference>
<keyword evidence="10" id="KW-1185">Reference proteome</keyword>
<dbReference type="EC" id="4.1.2.25" evidence="4"/>
<dbReference type="Pfam" id="PF02152">
    <property type="entry name" value="FolB"/>
    <property type="match status" value="1"/>
</dbReference>
<evidence type="ECO:0000256" key="2">
    <source>
        <dbReference type="ARBA" id="ARBA00005013"/>
    </source>
</evidence>
<evidence type="ECO:0000256" key="5">
    <source>
        <dbReference type="ARBA" id="ARBA00022909"/>
    </source>
</evidence>
<gene>
    <name evidence="9" type="ORF">EXJ73_23490</name>
</gene>
<dbReference type="SMART" id="SM00905">
    <property type="entry name" value="FolB"/>
    <property type="match status" value="1"/>
</dbReference>
<dbReference type="EMBL" id="SGUG01000086">
    <property type="protein sequence ID" value="MDG0865421.1"/>
    <property type="molecule type" value="Genomic_DNA"/>
</dbReference>
<feature type="domain" description="Dihydroneopterin aldolase/epimerase" evidence="8">
    <location>
        <begin position="15"/>
        <end position="126"/>
    </location>
</feature>
<evidence type="ECO:0000256" key="4">
    <source>
        <dbReference type="ARBA" id="ARBA00013043"/>
    </source>
</evidence>
<sequence>MSTLLDPRLVGCRRLYLRNLELPVRIGAHDFEKRAAQRLRINVDLYVRLADSSSRNDELRDVVDYDFIRNSVLTRLERGHIHLQETLCDDLLATMLAHPRVHAARVSTAKPDVYADCGEVGVEVFGFRQPQG</sequence>
<dbReference type="InterPro" id="IPR006157">
    <property type="entry name" value="FolB_dom"/>
</dbReference>
<keyword evidence="5" id="KW-0289">Folate biosynthesis</keyword>
<evidence type="ECO:0000313" key="10">
    <source>
        <dbReference type="Proteomes" id="UP001152766"/>
    </source>
</evidence>
<accession>A0A9X4R716</accession>
<comment type="pathway">
    <text evidence="2">Cofactor biosynthesis; tetrahydrofolate biosynthesis; 2-amino-4-hydroxy-6-hydroxymethyl-7,8-dihydropteridine diphosphate from 7,8-dihydroneopterin triphosphate: step 3/4.</text>
</comment>
<evidence type="ECO:0000256" key="6">
    <source>
        <dbReference type="ARBA" id="ARBA00023239"/>
    </source>
</evidence>
<reference evidence="9" key="1">
    <citation type="submission" date="2019-02" db="EMBL/GenBank/DDBJ databases">
        <title>Draft genome of the type strain Pelomonas aquatica CCUG 52575T.</title>
        <authorList>
            <person name="Gomila M."/>
            <person name="Lalucat J."/>
        </authorList>
    </citation>
    <scope>NUCLEOTIDE SEQUENCE</scope>
    <source>
        <strain evidence="9">CCUG 52575</strain>
    </source>
</reference>
<comment type="catalytic activity">
    <reaction evidence="1">
        <text>7,8-dihydroneopterin = 6-hydroxymethyl-7,8-dihydropterin + glycolaldehyde</text>
        <dbReference type="Rhea" id="RHEA:10540"/>
        <dbReference type="ChEBI" id="CHEBI:17001"/>
        <dbReference type="ChEBI" id="CHEBI:17071"/>
        <dbReference type="ChEBI" id="CHEBI:44841"/>
        <dbReference type="EC" id="4.1.2.25"/>
    </reaction>
</comment>
<dbReference type="PANTHER" id="PTHR42844">
    <property type="entry name" value="DIHYDRONEOPTERIN ALDOLASE 1-RELATED"/>
    <property type="match status" value="1"/>
</dbReference>
<name>A0A9X4R716_9BURK</name>
<evidence type="ECO:0000256" key="3">
    <source>
        <dbReference type="ARBA" id="ARBA00005708"/>
    </source>
</evidence>
<dbReference type="SUPFAM" id="SSF55620">
    <property type="entry name" value="Tetrahydrobiopterin biosynthesis enzymes-like"/>
    <property type="match status" value="1"/>
</dbReference>
<comment type="caution">
    <text evidence="9">The sequence shown here is derived from an EMBL/GenBank/DDBJ whole genome shotgun (WGS) entry which is preliminary data.</text>
</comment>
<dbReference type="InterPro" id="IPR006156">
    <property type="entry name" value="Dihydroneopterin_aldolase"/>
</dbReference>
<evidence type="ECO:0000313" key="9">
    <source>
        <dbReference type="EMBL" id="MDG0865421.1"/>
    </source>
</evidence>
<evidence type="ECO:0000259" key="8">
    <source>
        <dbReference type="SMART" id="SM00905"/>
    </source>
</evidence>
<dbReference type="InterPro" id="IPR043133">
    <property type="entry name" value="GTP-CH-I_C/QueF"/>
</dbReference>
<dbReference type="Gene3D" id="3.30.1130.10">
    <property type="match status" value="1"/>
</dbReference>
<evidence type="ECO:0000256" key="1">
    <source>
        <dbReference type="ARBA" id="ARBA00001353"/>
    </source>
</evidence>
<protein>
    <recommendedName>
        <fullName evidence="4">dihydroneopterin aldolase</fullName>
        <ecNumber evidence="4">4.1.2.25</ecNumber>
    </recommendedName>
    <alternativeName>
        <fullName evidence="7">7,8-dihydroneopterin aldolase</fullName>
    </alternativeName>
</protein>
<dbReference type="RefSeq" id="WP_268154698.1">
    <property type="nucleotide sequence ID" value="NZ_JAPPUW010000049.1"/>
</dbReference>
<dbReference type="GO" id="GO:0005737">
    <property type="term" value="C:cytoplasm"/>
    <property type="evidence" value="ECO:0007669"/>
    <property type="project" value="TreeGrafter"/>
</dbReference>
<comment type="similarity">
    <text evidence="3">Belongs to the DHNA family.</text>
</comment>
<evidence type="ECO:0000256" key="7">
    <source>
        <dbReference type="ARBA" id="ARBA00032903"/>
    </source>
</evidence>